<dbReference type="InterPro" id="IPR051678">
    <property type="entry name" value="AGP_Transferase"/>
</dbReference>
<proteinExistence type="predicted"/>
<keyword evidence="3" id="KW-0808">Transferase</keyword>
<feature type="region of interest" description="Disordered" evidence="1">
    <location>
        <begin position="340"/>
        <end position="381"/>
    </location>
</feature>
<dbReference type="InterPro" id="IPR002575">
    <property type="entry name" value="Aminoglycoside_PTrfase"/>
</dbReference>
<keyword evidence="4" id="KW-1185">Reference proteome</keyword>
<sequence>MELHAIERPTDAFQQGLTVHEIQAVGRRAFGVGTEVLAATELGGGMYNTTYRLDLAGRQEPVVLRAAPAPDRQFHSESELMRNEYASLPWLAPIATLMPRVLGAEWSHETIGRDWMIQSFLPGTPAPELLGSYPRETFPAFFRQMGQITATVHAIRGPHFGPVAGPAYAWWSDAVIASLLNIVADLDGAGLDGSDLRKIADIAAHEAAVLDEIREPRLLTGDLWTVNTMPAPDAPVPTITGVLDMDRRSTRPATSAQSGWNATAWATPPGSRPDTRTWPPSWPDWSELVRTRTGHRAPARCPLHFDVQVAMSIRTRAVRWSARASTSAWSVPVTTTAPRRPALAIAGPTTSPALPVRSGRREPHAHGPRRPARRGSRGVRP</sequence>
<evidence type="ECO:0000313" key="4">
    <source>
        <dbReference type="Proteomes" id="UP001382904"/>
    </source>
</evidence>
<dbReference type="GO" id="GO:0016740">
    <property type="term" value="F:transferase activity"/>
    <property type="evidence" value="ECO:0007669"/>
    <property type="project" value="UniProtKB-KW"/>
</dbReference>
<organism evidence="3 4">
    <name type="scientific">Streptomyces caledonius</name>
    <dbReference type="NCBI Taxonomy" id="3134107"/>
    <lineage>
        <taxon>Bacteria</taxon>
        <taxon>Bacillati</taxon>
        <taxon>Actinomycetota</taxon>
        <taxon>Actinomycetes</taxon>
        <taxon>Kitasatosporales</taxon>
        <taxon>Streptomycetaceae</taxon>
        <taxon>Streptomyces</taxon>
    </lineage>
</organism>
<dbReference type="InterPro" id="IPR011009">
    <property type="entry name" value="Kinase-like_dom_sf"/>
</dbReference>
<comment type="caution">
    <text evidence="3">The sequence shown here is derived from an EMBL/GenBank/DDBJ whole genome shotgun (WGS) entry which is preliminary data.</text>
</comment>
<dbReference type="EMBL" id="JBBKAM010000004">
    <property type="protein sequence ID" value="MEJ8646059.1"/>
    <property type="molecule type" value="Genomic_DNA"/>
</dbReference>
<dbReference type="PANTHER" id="PTHR21310">
    <property type="entry name" value="AMINOGLYCOSIDE PHOSPHOTRANSFERASE-RELATED-RELATED"/>
    <property type="match status" value="1"/>
</dbReference>
<feature type="compositionally biased region" description="Basic residues" evidence="1">
    <location>
        <begin position="366"/>
        <end position="381"/>
    </location>
</feature>
<dbReference type="Proteomes" id="UP001382904">
    <property type="component" value="Unassembled WGS sequence"/>
</dbReference>
<protein>
    <submittedName>
        <fullName evidence="3">Aminoglycoside phosphotransferase family protein</fullName>
        <ecNumber evidence="3">2.7.1.-</ecNumber>
    </submittedName>
</protein>
<feature type="compositionally biased region" description="Polar residues" evidence="1">
    <location>
        <begin position="252"/>
        <end position="261"/>
    </location>
</feature>
<feature type="domain" description="Aminoglycoside phosphotransferase" evidence="2">
    <location>
        <begin position="40"/>
        <end position="244"/>
    </location>
</feature>
<dbReference type="Pfam" id="PF01636">
    <property type="entry name" value="APH"/>
    <property type="match status" value="1"/>
</dbReference>
<evidence type="ECO:0000313" key="3">
    <source>
        <dbReference type="EMBL" id="MEJ8646059.1"/>
    </source>
</evidence>
<dbReference type="SUPFAM" id="SSF56112">
    <property type="entry name" value="Protein kinase-like (PK-like)"/>
    <property type="match status" value="1"/>
</dbReference>
<dbReference type="PANTHER" id="PTHR21310:SF15">
    <property type="entry name" value="AMINOGLYCOSIDE PHOSPHOTRANSFERASE DOMAIN-CONTAINING PROTEIN"/>
    <property type="match status" value="1"/>
</dbReference>
<reference evidence="3 4" key="1">
    <citation type="submission" date="2024-03" db="EMBL/GenBank/DDBJ databases">
        <title>Novel Streptomyces species of biotechnological and ecological value are a feature of Machair soil.</title>
        <authorList>
            <person name="Prole J.R."/>
            <person name="Goodfellow M."/>
            <person name="Allenby N."/>
            <person name="Ward A.C."/>
        </authorList>
    </citation>
    <scope>NUCLEOTIDE SEQUENCE [LARGE SCALE GENOMIC DNA]</scope>
    <source>
        <strain evidence="3 4">MS1.HAVA.3</strain>
    </source>
</reference>
<dbReference type="EC" id="2.7.1.-" evidence="3"/>
<evidence type="ECO:0000259" key="2">
    <source>
        <dbReference type="Pfam" id="PF01636"/>
    </source>
</evidence>
<name>A0ABU8UFF7_9ACTN</name>
<gene>
    <name evidence="3" type="ORF">WKI68_42205</name>
</gene>
<evidence type="ECO:0000256" key="1">
    <source>
        <dbReference type="SAM" id="MobiDB-lite"/>
    </source>
</evidence>
<accession>A0ABU8UFF7</accession>
<feature type="region of interest" description="Disordered" evidence="1">
    <location>
        <begin position="252"/>
        <end position="279"/>
    </location>
</feature>
<dbReference type="Gene3D" id="3.30.200.20">
    <property type="entry name" value="Phosphorylase Kinase, domain 1"/>
    <property type="match status" value="1"/>
</dbReference>